<sequence length="45" mass="5159">MHVSRGTLRRMGPKMYVSALAVYFAKGVHVTFDLRLILKLVLRLT</sequence>
<protein>
    <submittedName>
        <fullName evidence="1">Uncharacterized protein</fullName>
    </submittedName>
</protein>
<dbReference type="AlphaFoldDB" id="A0A0A9BHK5"/>
<reference evidence="1" key="1">
    <citation type="submission" date="2014-09" db="EMBL/GenBank/DDBJ databases">
        <authorList>
            <person name="Magalhaes I.L.F."/>
            <person name="Oliveira U."/>
            <person name="Santos F.R."/>
            <person name="Vidigal T.H.D.A."/>
            <person name="Brescovit A.D."/>
            <person name="Santos A.J."/>
        </authorList>
    </citation>
    <scope>NUCLEOTIDE SEQUENCE</scope>
    <source>
        <tissue evidence="1">Shoot tissue taken approximately 20 cm above the soil surface</tissue>
    </source>
</reference>
<name>A0A0A9BHK5_ARUDO</name>
<reference evidence="1" key="2">
    <citation type="journal article" date="2015" name="Data Brief">
        <title>Shoot transcriptome of the giant reed, Arundo donax.</title>
        <authorList>
            <person name="Barrero R.A."/>
            <person name="Guerrero F.D."/>
            <person name="Moolhuijzen P."/>
            <person name="Goolsby J.A."/>
            <person name="Tidwell J."/>
            <person name="Bellgard S.E."/>
            <person name="Bellgard M.I."/>
        </authorList>
    </citation>
    <scope>NUCLEOTIDE SEQUENCE</scope>
    <source>
        <tissue evidence="1">Shoot tissue taken approximately 20 cm above the soil surface</tissue>
    </source>
</reference>
<accession>A0A0A9BHK5</accession>
<organism evidence="1">
    <name type="scientific">Arundo donax</name>
    <name type="common">Giant reed</name>
    <name type="synonym">Donax arundinaceus</name>
    <dbReference type="NCBI Taxonomy" id="35708"/>
    <lineage>
        <taxon>Eukaryota</taxon>
        <taxon>Viridiplantae</taxon>
        <taxon>Streptophyta</taxon>
        <taxon>Embryophyta</taxon>
        <taxon>Tracheophyta</taxon>
        <taxon>Spermatophyta</taxon>
        <taxon>Magnoliopsida</taxon>
        <taxon>Liliopsida</taxon>
        <taxon>Poales</taxon>
        <taxon>Poaceae</taxon>
        <taxon>PACMAD clade</taxon>
        <taxon>Arundinoideae</taxon>
        <taxon>Arundineae</taxon>
        <taxon>Arundo</taxon>
    </lineage>
</organism>
<evidence type="ECO:0000313" key="1">
    <source>
        <dbReference type="EMBL" id="JAD62851.1"/>
    </source>
</evidence>
<dbReference type="EMBL" id="GBRH01235044">
    <property type="protein sequence ID" value="JAD62851.1"/>
    <property type="molecule type" value="Transcribed_RNA"/>
</dbReference>
<proteinExistence type="predicted"/>